<dbReference type="OrthoDB" id="128352at2"/>
<dbReference type="KEGG" id="gsn:YC6258_04880"/>
<evidence type="ECO:0000313" key="2">
    <source>
        <dbReference type="EMBL" id="AJQ96912.1"/>
    </source>
</evidence>
<reference evidence="2 3" key="1">
    <citation type="submission" date="2014-01" db="EMBL/GenBank/DDBJ databases">
        <title>Full genme sequencing of cellulolytic bacterium Gynuella sunshinyii YC6258T gen. nov., sp. nov.</title>
        <authorList>
            <person name="Khan H."/>
            <person name="Chung E.J."/>
            <person name="Chung Y.R."/>
        </authorList>
    </citation>
    <scope>NUCLEOTIDE SEQUENCE [LARGE SCALE GENOMIC DNA]</scope>
    <source>
        <strain evidence="2 3">YC6258</strain>
    </source>
</reference>
<accession>A0A0C5VQN8</accession>
<proteinExistence type="predicted"/>
<evidence type="ECO:0000259" key="1">
    <source>
        <dbReference type="Pfam" id="PF22557"/>
    </source>
</evidence>
<evidence type="ECO:0000313" key="3">
    <source>
        <dbReference type="Proteomes" id="UP000032266"/>
    </source>
</evidence>
<dbReference type="InterPro" id="IPR054335">
    <property type="entry name" value="DuOB_dom"/>
</dbReference>
<dbReference type="EMBL" id="CP007142">
    <property type="protein sequence ID" value="AJQ96912.1"/>
    <property type="molecule type" value="Genomic_DNA"/>
</dbReference>
<gene>
    <name evidence="2" type="ORF">YC6258_04880</name>
</gene>
<feature type="domain" description="Dual OB-containing" evidence="1">
    <location>
        <begin position="13"/>
        <end position="228"/>
    </location>
</feature>
<keyword evidence="3" id="KW-1185">Reference proteome</keyword>
<dbReference type="Proteomes" id="UP000032266">
    <property type="component" value="Chromosome"/>
</dbReference>
<protein>
    <recommendedName>
        <fullName evidence="1">Dual OB-containing domain-containing protein</fullName>
    </recommendedName>
</protein>
<organism evidence="2 3">
    <name type="scientific">Gynuella sunshinyii YC6258</name>
    <dbReference type="NCBI Taxonomy" id="1445510"/>
    <lineage>
        <taxon>Bacteria</taxon>
        <taxon>Pseudomonadati</taxon>
        <taxon>Pseudomonadota</taxon>
        <taxon>Gammaproteobacteria</taxon>
        <taxon>Oceanospirillales</taxon>
        <taxon>Saccharospirillaceae</taxon>
        <taxon>Gynuella</taxon>
    </lineage>
</organism>
<dbReference type="HOGENOM" id="CLU_096791_0_0_6"/>
<dbReference type="AlphaFoldDB" id="A0A0C5VQN8"/>
<dbReference type="Pfam" id="PF22557">
    <property type="entry name" value="DuOB"/>
    <property type="match status" value="1"/>
</dbReference>
<dbReference type="RefSeq" id="WP_044618806.1">
    <property type="nucleotide sequence ID" value="NZ_CP007142.1"/>
</dbReference>
<name>A0A0C5VQN8_9GAMM</name>
<sequence length="233" mass="25976">MSNKRANTNMNKVFICMANSRKLSGRCIAGKEFENNQVGNWVRPISARAEHEISENDRRYSDGSTAQVWDIIDAPFKNKSQHAAQEENYLIDDGYYWEKVGQYSGSIDALIDSPPTLWQNGSSGYNGTNDRVPVASISQPVQSLYFIAPSSIDIIVRTEGAEFNNAKRKVRADFTYNGASYLLSITDPVVEQTYLAQGEGTYQLSGNIYMTISLGEALNGYYYKLVAGLFEAK</sequence>